<name>A0AAX4HWJ0_9PEZI</name>
<dbReference type="GeneID" id="87936753"/>
<dbReference type="KEGG" id="cdet:87936753"/>
<gene>
    <name evidence="1" type="ORF">CDEST_00250</name>
</gene>
<proteinExistence type="predicted"/>
<keyword evidence="2" id="KW-1185">Reference proteome</keyword>
<dbReference type="AlphaFoldDB" id="A0AAX4HWJ0"/>
<dbReference type="RefSeq" id="XP_062772460.1">
    <property type="nucleotide sequence ID" value="XM_062916409.1"/>
</dbReference>
<evidence type="ECO:0000313" key="2">
    <source>
        <dbReference type="Proteomes" id="UP001322277"/>
    </source>
</evidence>
<organism evidence="1 2">
    <name type="scientific">Colletotrichum destructivum</name>
    <dbReference type="NCBI Taxonomy" id="34406"/>
    <lineage>
        <taxon>Eukaryota</taxon>
        <taxon>Fungi</taxon>
        <taxon>Dikarya</taxon>
        <taxon>Ascomycota</taxon>
        <taxon>Pezizomycotina</taxon>
        <taxon>Sordariomycetes</taxon>
        <taxon>Hypocreomycetidae</taxon>
        <taxon>Glomerellales</taxon>
        <taxon>Glomerellaceae</taxon>
        <taxon>Colletotrichum</taxon>
        <taxon>Colletotrichum destructivum species complex</taxon>
    </lineage>
</organism>
<dbReference type="Proteomes" id="UP001322277">
    <property type="component" value="Chromosome 1"/>
</dbReference>
<accession>A0AAX4HWJ0</accession>
<dbReference type="EMBL" id="CP137305">
    <property type="protein sequence ID" value="WQF75236.1"/>
    <property type="molecule type" value="Genomic_DNA"/>
</dbReference>
<protein>
    <submittedName>
        <fullName evidence="1">Uncharacterized protein</fullName>
    </submittedName>
</protein>
<reference evidence="2" key="1">
    <citation type="journal article" date="2023" name="bioRxiv">
        <title>Complete genome of the Medicago anthracnose fungus, Colletotrichum destructivum, reveals a mini-chromosome-like region within a core chromosome.</title>
        <authorList>
            <person name="Lapalu N."/>
            <person name="Simon A."/>
            <person name="Lu A."/>
            <person name="Plaumann P.-L."/>
            <person name="Amselem J."/>
            <person name="Pigne S."/>
            <person name="Auger A."/>
            <person name="Koch C."/>
            <person name="Dallery J.-F."/>
            <person name="O'Connell R.J."/>
        </authorList>
    </citation>
    <scope>NUCLEOTIDE SEQUENCE [LARGE SCALE GENOMIC DNA]</scope>
    <source>
        <strain evidence="2">CBS 520.97</strain>
    </source>
</reference>
<sequence length="308" mass="35272">MTEHVVCDNLTRSIEETCNEITNEMPDTDNTDVSPTVNIDVEMNEESRFLEDATVVYNKLTERIFFFKRMKSEHPRLDVLFQVGGGTLRPGTHDGNDYAVWEASESLYIYRTSGPDFQVLQSVASVEYITNNSQKSRIRNQFSLKTCGFIGMRDSEGRIQVLKSAISGTEFIPVREQDKQDFLFDAKWVARVKLLAKLLRINLRTPYDGRSKPTSDGNVGNWRAGHIEKKLSTHMVYTLLAMYQKKKGKVTLKDLRHLGRLLREEGRNLKFEIHLSRGPCGTPHRSGQCVPFVRRLARITGVRFTIHS</sequence>
<evidence type="ECO:0000313" key="1">
    <source>
        <dbReference type="EMBL" id="WQF75236.1"/>
    </source>
</evidence>